<gene>
    <name evidence="3" type="ORF">QBC47DRAFT_330072</name>
</gene>
<dbReference type="AlphaFoldDB" id="A0AAJ0F7R0"/>
<evidence type="ECO:0000313" key="3">
    <source>
        <dbReference type="EMBL" id="KAK1751394.1"/>
    </source>
</evidence>
<proteinExistence type="predicted"/>
<evidence type="ECO:0000313" key="4">
    <source>
        <dbReference type="Proteomes" id="UP001239445"/>
    </source>
</evidence>
<dbReference type="Proteomes" id="UP001239445">
    <property type="component" value="Unassembled WGS sequence"/>
</dbReference>
<dbReference type="InterPro" id="IPR010730">
    <property type="entry name" value="HET"/>
</dbReference>
<dbReference type="EMBL" id="MU839842">
    <property type="protein sequence ID" value="KAK1751394.1"/>
    <property type="molecule type" value="Genomic_DNA"/>
</dbReference>
<sequence length="613" mass="69319">MWLINTTTLELEDFISADTAPAYAILSHTWGSEEVTFTEYKGWPESLEKKKTFQGKKGFAKIEKTCSLARESGIRYAWVDTCCIDKSSSAELSEAINSMFQWYQRARICYAWIEDWKPGDAWDNLGRLGDEVGSGQGSQRPVPRWFTRGWTLQELIAPQDVVFYDQGWRARGSKLSSAVATQLSRITRISEEVITGEQQAASQSTAIRMSWAAHRHTTRVEDMAYCLFGIFDVNMPLLYGEGDKAFLRLQEEILRSSTDLSILAWDTRDADRRPGLRRAREFDMGPLAPHPRHFARSWDCRTKLSMLAGTEVDEVLVTNKGGLRITTSSVFFIPDTDGYGDYYCLYLGCICCGVTTNRTLRAIRIERITGNEFWRREPVDKGHLHLPSTAVRAKRQTIHLTKRKHWKALPADYSVVEVNHYTITRHSYVLELLENWPESDLSVPGTVPKYYSGWNFGTFPGSVGFMRFSLTMPPTDKEGPATNERVSRFEFLLVHRRKWGQPNVEADLCEGAAAERFMAFAKSGDLLQKSSSVAELALEELRDDLHAVHLMVREISVGGIRLSVEFPYDGREIALKMRDTGAKGQTPGPSRGADHKKINLLASVRSAVSGPKR</sequence>
<feature type="domain" description="Heterokaryon incompatibility" evidence="1">
    <location>
        <begin position="23"/>
        <end position="115"/>
    </location>
</feature>
<organism evidence="3 4">
    <name type="scientific">Echria macrotheca</name>
    <dbReference type="NCBI Taxonomy" id="438768"/>
    <lineage>
        <taxon>Eukaryota</taxon>
        <taxon>Fungi</taxon>
        <taxon>Dikarya</taxon>
        <taxon>Ascomycota</taxon>
        <taxon>Pezizomycotina</taxon>
        <taxon>Sordariomycetes</taxon>
        <taxon>Sordariomycetidae</taxon>
        <taxon>Sordariales</taxon>
        <taxon>Schizotheciaceae</taxon>
        <taxon>Echria</taxon>
    </lineage>
</organism>
<keyword evidence="4" id="KW-1185">Reference proteome</keyword>
<dbReference type="PANTHER" id="PTHR10622">
    <property type="entry name" value="HET DOMAIN-CONTAINING PROTEIN"/>
    <property type="match status" value="1"/>
</dbReference>
<accession>A0AAJ0F7R0</accession>
<evidence type="ECO:0000259" key="1">
    <source>
        <dbReference type="Pfam" id="PF06985"/>
    </source>
</evidence>
<dbReference type="Pfam" id="PF26640">
    <property type="entry name" value="DUF8212"/>
    <property type="match status" value="1"/>
</dbReference>
<evidence type="ECO:0000259" key="2">
    <source>
        <dbReference type="Pfam" id="PF26640"/>
    </source>
</evidence>
<comment type="caution">
    <text evidence="3">The sequence shown here is derived from an EMBL/GenBank/DDBJ whole genome shotgun (WGS) entry which is preliminary data.</text>
</comment>
<name>A0AAJ0F7R0_9PEZI</name>
<feature type="domain" description="DUF8212" evidence="2">
    <location>
        <begin position="244"/>
        <end position="269"/>
    </location>
</feature>
<dbReference type="Pfam" id="PF06985">
    <property type="entry name" value="HET"/>
    <property type="match status" value="1"/>
</dbReference>
<protein>
    <submittedName>
        <fullName evidence="3">Heterokaryon incompatibility protein-domain-containing protein</fullName>
    </submittedName>
</protein>
<dbReference type="PANTHER" id="PTHR10622:SF12">
    <property type="entry name" value="HET DOMAIN-CONTAINING PROTEIN"/>
    <property type="match status" value="1"/>
</dbReference>
<dbReference type="InterPro" id="IPR058525">
    <property type="entry name" value="DUF8212"/>
</dbReference>
<reference evidence="3" key="1">
    <citation type="submission" date="2023-06" db="EMBL/GenBank/DDBJ databases">
        <title>Genome-scale phylogeny and comparative genomics of the fungal order Sordariales.</title>
        <authorList>
            <consortium name="Lawrence Berkeley National Laboratory"/>
            <person name="Hensen N."/>
            <person name="Bonometti L."/>
            <person name="Westerberg I."/>
            <person name="Brannstrom I.O."/>
            <person name="Guillou S."/>
            <person name="Cros-Aarteil S."/>
            <person name="Calhoun S."/>
            <person name="Haridas S."/>
            <person name="Kuo A."/>
            <person name="Mondo S."/>
            <person name="Pangilinan J."/>
            <person name="Riley R."/>
            <person name="Labutti K."/>
            <person name="Andreopoulos B."/>
            <person name="Lipzen A."/>
            <person name="Chen C."/>
            <person name="Yanf M."/>
            <person name="Daum C."/>
            <person name="Ng V."/>
            <person name="Clum A."/>
            <person name="Steindorff A."/>
            <person name="Ohm R."/>
            <person name="Martin F."/>
            <person name="Silar P."/>
            <person name="Natvig D."/>
            <person name="Lalanne C."/>
            <person name="Gautier V."/>
            <person name="Ament-Velasquez S.L."/>
            <person name="Kruys A."/>
            <person name="Hutchinson M.I."/>
            <person name="Powell A.J."/>
            <person name="Barry K."/>
            <person name="Miller A.N."/>
            <person name="Grigoriev I.V."/>
            <person name="Debuchy R."/>
            <person name="Gladieux P."/>
            <person name="Thoren M.H."/>
            <person name="Johannesson H."/>
        </authorList>
    </citation>
    <scope>NUCLEOTIDE SEQUENCE</scope>
    <source>
        <strain evidence="3">PSN4</strain>
    </source>
</reference>